<dbReference type="GO" id="GO:0016787">
    <property type="term" value="F:hydrolase activity"/>
    <property type="evidence" value="ECO:0007669"/>
    <property type="project" value="UniProtKB-KW"/>
</dbReference>
<dbReference type="OrthoDB" id="2262349at2759"/>
<dbReference type="PANTHER" id="PTHR10188">
    <property type="entry name" value="L-ASPARAGINASE"/>
    <property type="match status" value="1"/>
</dbReference>
<dbReference type="Proteomes" id="UP000030706">
    <property type="component" value="Unassembled WGS sequence"/>
</dbReference>
<keyword evidence="4" id="KW-0378">Hydrolase</keyword>
<feature type="active site" description="Nucleophile" evidence="1">
    <location>
        <position position="224"/>
    </location>
</feature>
<dbReference type="SUPFAM" id="SSF56235">
    <property type="entry name" value="N-terminal nucleophile aminohydrolases (Ntn hydrolases)"/>
    <property type="match status" value="1"/>
</dbReference>
<dbReference type="RefSeq" id="XP_029763241.1">
    <property type="nucleotide sequence ID" value="XM_029904986.1"/>
</dbReference>
<accession>A0A074XTV0</accession>
<dbReference type="STRING" id="1043002.A0A074XTV0"/>
<name>A0A074XTV0_AURPU</name>
<evidence type="ECO:0000313" key="4">
    <source>
        <dbReference type="EMBL" id="KEQ87054.1"/>
    </source>
</evidence>
<feature type="binding site" evidence="2">
    <location>
        <begin position="252"/>
        <end position="255"/>
    </location>
    <ligand>
        <name>substrate</name>
    </ligand>
</feature>
<gene>
    <name evidence="4" type="ORF">M438DRAFT_343451</name>
</gene>
<feature type="binding site" evidence="2">
    <location>
        <begin position="341"/>
        <end position="344"/>
    </location>
    <ligand>
        <name>substrate</name>
    </ligand>
</feature>
<proteinExistence type="predicted"/>
<dbReference type="InterPro" id="IPR029055">
    <property type="entry name" value="Ntn_hydrolases_N"/>
</dbReference>
<evidence type="ECO:0000313" key="5">
    <source>
        <dbReference type="Proteomes" id="UP000030706"/>
    </source>
</evidence>
<organism evidence="4 5">
    <name type="scientific">Aureobasidium pullulans EXF-150</name>
    <dbReference type="NCBI Taxonomy" id="1043002"/>
    <lineage>
        <taxon>Eukaryota</taxon>
        <taxon>Fungi</taxon>
        <taxon>Dikarya</taxon>
        <taxon>Ascomycota</taxon>
        <taxon>Pezizomycotina</taxon>
        <taxon>Dothideomycetes</taxon>
        <taxon>Dothideomycetidae</taxon>
        <taxon>Dothideales</taxon>
        <taxon>Saccotheciaceae</taxon>
        <taxon>Aureobasidium</taxon>
    </lineage>
</organism>
<dbReference type="CDD" id="cd04701">
    <property type="entry name" value="Asparaginase_2"/>
    <property type="match status" value="1"/>
</dbReference>
<dbReference type="EMBL" id="KL584977">
    <property type="protein sequence ID" value="KEQ87054.1"/>
    <property type="molecule type" value="Genomic_DNA"/>
</dbReference>
<dbReference type="PANTHER" id="PTHR10188:SF43">
    <property type="entry name" value="ASPARAGINASE (EUROFUNG)"/>
    <property type="match status" value="1"/>
</dbReference>
<reference evidence="4 5" key="1">
    <citation type="journal article" date="2014" name="BMC Genomics">
        <title>Genome sequencing of four Aureobasidium pullulans varieties: biotechnological potential, stress tolerance, and description of new species.</title>
        <authorList>
            <person name="Gostin Ar C."/>
            <person name="Ohm R.A."/>
            <person name="Kogej T."/>
            <person name="Sonjak S."/>
            <person name="Turk M."/>
            <person name="Zajc J."/>
            <person name="Zalar P."/>
            <person name="Grube M."/>
            <person name="Sun H."/>
            <person name="Han J."/>
            <person name="Sharma A."/>
            <person name="Chiniquy J."/>
            <person name="Ngan C.Y."/>
            <person name="Lipzen A."/>
            <person name="Barry K."/>
            <person name="Grigoriev I.V."/>
            <person name="Gunde-Cimerman N."/>
        </authorList>
    </citation>
    <scope>NUCLEOTIDE SEQUENCE [LARGE SCALE GENOMIC DNA]</scope>
    <source>
        <strain evidence="4 5">EXF-150</strain>
    </source>
</reference>
<dbReference type="HOGENOM" id="CLU_021603_1_0_1"/>
<evidence type="ECO:0000256" key="3">
    <source>
        <dbReference type="PIRSR" id="PIRSR600246-3"/>
    </source>
</evidence>
<dbReference type="GO" id="GO:0005737">
    <property type="term" value="C:cytoplasm"/>
    <property type="evidence" value="ECO:0007669"/>
    <property type="project" value="TreeGrafter"/>
</dbReference>
<protein>
    <submittedName>
        <fullName evidence="4">N-terminal nucleophile aminohydrolase</fullName>
    </submittedName>
</protein>
<keyword evidence="5" id="KW-1185">Reference proteome</keyword>
<dbReference type="GeneID" id="40747292"/>
<dbReference type="Pfam" id="PF01112">
    <property type="entry name" value="Asparaginase_2"/>
    <property type="match status" value="1"/>
</dbReference>
<dbReference type="Gene3D" id="3.60.20.30">
    <property type="entry name" value="(Glycosyl)asparaginase"/>
    <property type="match status" value="1"/>
</dbReference>
<dbReference type="AlphaFoldDB" id="A0A074XTV0"/>
<evidence type="ECO:0000256" key="2">
    <source>
        <dbReference type="PIRSR" id="PIRSR600246-2"/>
    </source>
</evidence>
<evidence type="ECO:0000256" key="1">
    <source>
        <dbReference type="PIRSR" id="PIRSR600246-1"/>
    </source>
</evidence>
<feature type="site" description="Cleavage; by autolysis" evidence="3">
    <location>
        <begin position="223"/>
        <end position="224"/>
    </location>
</feature>
<sequence>MKSSRTNTPRIIIHGGAGNISRANLTEDAYQEYRSALLATLHSSYALLSKPGATALDVATHAVAMLEDNPLFNAGHGAVYTTAGTHELEASVMVSKGYHKRGVGVMEVSGAKNPIKLARELLIRGEEADGGGAAGHVQLAGETANKLVETWGLETVSPGYYWTKRRWDEHRKGLGKSTDRETYQKHKRRADKCSSFVAECAADARDLNTHDPSWNGHDYLPQGTVGAVVLDSNGMLCVATSTGGLTNKLPGRIGDTPTLGAGFWAEQWIEENPFDRPHGMMYQQPTLSPAARLVNGDFGGVLQDCLPNLSTYLPVSSREDISSEYPVKPTSAPHGVALSGTGNGDSFLKLSAARTTSAMTRFSFPPLPLALSVSRMAGPNGMLQQSAEDRWKKTGEGEGGIIGIEYRYGEGRVVADFNSGGMFRAWIDDDGKEQMMVFKDEF</sequence>
<dbReference type="InterPro" id="IPR000246">
    <property type="entry name" value="Peptidase_T2"/>
</dbReference>